<gene>
    <name evidence="3" type="ORF">FBEOM_4633</name>
</gene>
<feature type="domain" description="DUF6604" evidence="2">
    <location>
        <begin position="9"/>
        <end position="286"/>
    </location>
</feature>
<accession>A0A9P5DXY6</accession>
<organism evidence="3 4">
    <name type="scientific">Fusarium beomiforme</name>
    <dbReference type="NCBI Taxonomy" id="44412"/>
    <lineage>
        <taxon>Eukaryota</taxon>
        <taxon>Fungi</taxon>
        <taxon>Dikarya</taxon>
        <taxon>Ascomycota</taxon>
        <taxon>Pezizomycotina</taxon>
        <taxon>Sordariomycetes</taxon>
        <taxon>Hypocreomycetidae</taxon>
        <taxon>Hypocreales</taxon>
        <taxon>Nectriaceae</taxon>
        <taxon>Fusarium</taxon>
        <taxon>Fusarium burgessii species complex</taxon>
    </lineage>
</organism>
<reference evidence="3" key="1">
    <citation type="journal article" date="2017" name="Mycologia">
        <title>Fusarium algeriense, sp. nov., a novel toxigenic crown rot pathogen of durum wheat from Algeria is nested in the Fusarium burgessii species complex.</title>
        <authorList>
            <person name="Laraba I."/>
            <person name="Keddad A."/>
            <person name="Boureghda H."/>
            <person name="Abdallah N."/>
            <person name="Vaughan M.M."/>
            <person name="Proctor R.H."/>
            <person name="Busman M."/>
            <person name="O'Donnell K."/>
        </authorList>
    </citation>
    <scope>NUCLEOTIDE SEQUENCE</scope>
    <source>
        <strain evidence="3">NRRL 25174</strain>
    </source>
</reference>
<comment type="caution">
    <text evidence="3">The sequence shown here is derived from an EMBL/GenBank/DDBJ whole genome shotgun (WGS) entry which is preliminary data.</text>
</comment>
<name>A0A9P5DXY6_9HYPO</name>
<evidence type="ECO:0000256" key="1">
    <source>
        <dbReference type="SAM" id="MobiDB-lite"/>
    </source>
</evidence>
<dbReference type="InterPro" id="IPR016864">
    <property type="entry name" value="UCP028035"/>
</dbReference>
<dbReference type="Pfam" id="PF20253">
    <property type="entry name" value="DUF6604"/>
    <property type="match status" value="1"/>
</dbReference>
<evidence type="ECO:0000259" key="2">
    <source>
        <dbReference type="Pfam" id="PF20253"/>
    </source>
</evidence>
<feature type="region of interest" description="Disordered" evidence="1">
    <location>
        <begin position="156"/>
        <end position="207"/>
    </location>
</feature>
<feature type="compositionally biased region" description="Basic residues" evidence="1">
    <location>
        <begin position="174"/>
        <end position="200"/>
    </location>
</feature>
<feature type="compositionally biased region" description="Basic and acidic residues" evidence="1">
    <location>
        <begin position="888"/>
        <end position="898"/>
    </location>
</feature>
<reference evidence="3" key="2">
    <citation type="submission" date="2020-02" db="EMBL/GenBank/DDBJ databases">
        <title>Identification and distribution of gene clusters putatively required for synthesis of sphingolipid metabolism inhibitors in phylogenetically diverse species of the filamentous fungus Fusarium.</title>
        <authorList>
            <person name="Kim H.-S."/>
            <person name="Busman M."/>
            <person name="Brown D.W."/>
            <person name="Divon H."/>
            <person name="Uhlig S."/>
            <person name="Proctor R.H."/>
        </authorList>
    </citation>
    <scope>NUCLEOTIDE SEQUENCE</scope>
    <source>
        <strain evidence="3">NRRL 25174</strain>
    </source>
</reference>
<dbReference type="PIRSF" id="PIRSF028035">
    <property type="entry name" value="UCP028035"/>
    <property type="match status" value="1"/>
</dbReference>
<keyword evidence="4" id="KW-1185">Reference proteome</keyword>
<sequence>MTSQNLYLSYKRDTKYLLYWMINVSNRLLRSSNGEAQAALDVNTTGQTTVNGLISMSTLISERKEPVPNVIYRLFRSIIQARSLVSSTFQQLMGPDSDEELKRSNESHQHFINILRSAFKILGGDEWQTSHPKTGDDNDDIEQVLFANKFEKLTVDNDEESSDEENDDLSQTHAARKVARKPKGKKGKKTKKYKKPKKGKKQDTKDTAIDEIPIESIRIIEDSGEVGLVTDYLLAVYSTVMEWADLRAYIQGLWKEVAYEGLNSAVAGAVSNLAISMVKRTNAAIFVDFPGHDTYETIMKTITRGNLDKAQGNFTLGFYALDQSGRRHGGKETAVDIKEQFLIHAYQNLRDFILDFQANRSGKPTKAMQAKIAKWDPNFDLQRATNEERVNWRRCYTIKWLYDLVNVFSSVVVQRNTMKGEKHIYEKVDWSANGPWGVHRLIFGINEFAGDITNMAMKKPGTDITKMIYPHHVFQMQCIVDSFCVSRGWSLSALHGHVLEAPAKKGRARRDVDLFLDRNNKRVLAGYCQTVDVLRQVLEKDGKMTEHQTFFEIIEMAQMDFVDFLGEHKYMSGLTTIPPSRFSDHNPNGLQEYSPFFCGVGLEEGLEIAYRLGMSLWERIPEPILLVHLHNAVVRKGYLSRPVGLFATLEDLFKDTFFAQGHKPTSAFGDALLAKVGRPESRQALAQRHAVRDRARSASNIHQDFDLKINQMFHRNSMLTACRGAGWNLEAIPDEELQFGSMLFFERLSRTKRISGSKLEDNALVRKARAVGMTDKDIIQASSKLASIARSGFEVPDEVLSSFNYLGVVCGMLLNFRDIEERLKEAKNPVYVEVYERSGSWQKDKRVTLSILALTEENEECLKIMAQVFNEGRAGFMDFVYWDDLETEPRERGNRDEDPSLGNACTIM</sequence>
<dbReference type="InterPro" id="IPR046539">
    <property type="entry name" value="DUF6604"/>
</dbReference>
<protein>
    <recommendedName>
        <fullName evidence="2">DUF6604 domain-containing protein</fullName>
    </recommendedName>
</protein>
<feature type="compositionally biased region" description="Acidic residues" evidence="1">
    <location>
        <begin position="156"/>
        <end position="168"/>
    </location>
</feature>
<dbReference type="PANTHER" id="PTHR38795:SF1">
    <property type="entry name" value="DUF6604 DOMAIN-CONTAINING PROTEIN"/>
    <property type="match status" value="1"/>
</dbReference>
<evidence type="ECO:0000313" key="4">
    <source>
        <dbReference type="Proteomes" id="UP000730481"/>
    </source>
</evidence>
<dbReference type="OrthoDB" id="5339038at2759"/>
<feature type="region of interest" description="Disordered" evidence="1">
    <location>
        <begin position="888"/>
        <end position="908"/>
    </location>
</feature>
<dbReference type="AlphaFoldDB" id="A0A9P5DXY6"/>
<dbReference type="Proteomes" id="UP000730481">
    <property type="component" value="Unassembled WGS sequence"/>
</dbReference>
<dbReference type="PANTHER" id="PTHR38795">
    <property type="entry name" value="DUF6604 DOMAIN-CONTAINING PROTEIN"/>
    <property type="match status" value="1"/>
</dbReference>
<dbReference type="EMBL" id="PVQB02000193">
    <property type="protein sequence ID" value="KAF4341472.1"/>
    <property type="molecule type" value="Genomic_DNA"/>
</dbReference>
<proteinExistence type="predicted"/>
<evidence type="ECO:0000313" key="3">
    <source>
        <dbReference type="EMBL" id="KAF4341472.1"/>
    </source>
</evidence>